<evidence type="ECO:0000313" key="5">
    <source>
        <dbReference type="Proteomes" id="UP000187367"/>
    </source>
</evidence>
<dbReference type="InterPro" id="IPR036013">
    <property type="entry name" value="Band_7/SPFH_dom_sf"/>
</dbReference>
<dbReference type="GO" id="GO:0016020">
    <property type="term" value="C:membrane"/>
    <property type="evidence" value="ECO:0007669"/>
    <property type="project" value="InterPro"/>
</dbReference>
<dbReference type="SUPFAM" id="SSF117892">
    <property type="entry name" value="Band 7/SPFH domain"/>
    <property type="match status" value="1"/>
</dbReference>
<organism evidence="4 5">
    <name type="scientific">Bacillus swezeyi</name>
    <dbReference type="NCBI Taxonomy" id="1925020"/>
    <lineage>
        <taxon>Bacteria</taxon>
        <taxon>Bacillati</taxon>
        <taxon>Bacillota</taxon>
        <taxon>Bacilli</taxon>
        <taxon>Bacillales</taxon>
        <taxon>Bacillaceae</taxon>
        <taxon>Bacillus</taxon>
    </lineage>
</organism>
<dbReference type="Pfam" id="PF01145">
    <property type="entry name" value="Band_7"/>
    <property type="match status" value="1"/>
</dbReference>
<reference evidence="4 5" key="1">
    <citation type="submission" date="2017-01" db="EMBL/GenBank/DDBJ databases">
        <title>Bacillus phylogenomics.</title>
        <authorList>
            <person name="Dunlap C."/>
        </authorList>
    </citation>
    <scope>NUCLEOTIDE SEQUENCE [LARGE SCALE GENOMIC DNA]</scope>
    <source>
        <strain evidence="4 5">NRRL B-41282</strain>
    </source>
</reference>
<accession>A0A1R1RZR8</accession>
<dbReference type="Gene3D" id="3.30.479.30">
    <property type="entry name" value="Band 7 domain"/>
    <property type="match status" value="1"/>
</dbReference>
<keyword evidence="2" id="KW-0472">Membrane</keyword>
<protein>
    <recommendedName>
        <fullName evidence="3">Band 7 domain-containing protein</fullName>
    </recommendedName>
</protein>
<proteinExistence type="predicted"/>
<feature type="domain" description="Band 7" evidence="3">
    <location>
        <begin position="37"/>
        <end position="220"/>
    </location>
</feature>
<dbReference type="GeneID" id="92789906"/>
<dbReference type="CDD" id="cd03401">
    <property type="entry name" value="SPFH_prohibitin"/>
    <property type="match status" value="1"/>
</dbReference>
<dbReference type="EMBL" id="MTJL01000026">
    <property type="protein sequence ID" value="OMI04556.1"/>
    <property type="molecule type" value="Genomic_DNA"/>
</dbReference>
<dbReference type="RefSeq" id="WP_076760690.1">
    <property type="nucleotide sequence ID" value="NZ_CP133085.1"/>
</dbReference>
<evidence type="ECO:0000256" key="2">
    <source>
        <dbReference type="SAM" id="Phobius"/>
    </source>
</evidence>
<sequence length="277" mass="30700">MNEKQTKKNKNKALLGGIIVAAALIVAGFTASLFIEKIPNGYVGVVYSPNGGVKSETLDQGWHFVGLFDKVTKYPVRMQTVNNQDIQVATSDGKNISMDIAYNYVVQPDKVVELFNKFGAVDIGSIENSYLKTRLWDAARKSISKYSVIDTYGEKSSDAAAEVQKTFADDMKRLGFVIDDLTLGVPKPDKATQEAIDARVKSSQELERTQTELKIAEAEAKKKKIEAEGIAEYNEIIKKSMSDEMIQYQWIQKWDGKMPKATGSNSLIQLPKDDAGK</sequence>
<dbReference type="PANTHER" id="PTHR42911">
    <property type="entry name" value="MODULATOR OF FTSH PROTEASE HFLC"/>
    <property type="match status" value="1"/>
</dbReference>
<keyword evidence="2" id="KW-1133">Transmembrane helix</keyword>
<accession>A0A1R1QIS7</accession>
<comment type="caution">
    <text evidence="4">The sequence shown here is derived from an EMBL/GenBank/DDBJ whole genome shotgun (WGS) entry which is preliminary data.</text>
</comment>
<evidence type="ECO:0000259" key="3">
    <source>
        <dbReference type="Pfam" id="PF01145"/>
    </source>
</evidence>
<dbReference type="Proteomes" id="UP000187367">
    <property type="component" value="Unassembled WGS sequence"/>
</dbReference>
<dbReference type="OrthoDB" id="9812991at2"/>
<dbReference type="InterPro" id="IPR001107">
    <property type="entry name" value="Band_7"/>
</dbReference>
<dbReference type="InterPro" id="IPR000163">
    <property type="entry name" value="Prohibitin"/>
</dbReference>
<name>A0A1R1RZR8_9BACI</name>
<keyword evidence="1" id="KW-0175">Coiled coil</keyword>
<dbReference type="AlphaFoldDB" id="A0A1R1RZR8"/>
<feature type="coiled-coil region" evidence="1">
    <location>
        <begin position="199"/>
        <end position="228"/>
    </location>
</feature>
<gene>
    <name evidence="4" type="ORF">BW143_13985</name>
</gene>
<keyword evidence="5" id="KW-1185">Reference proteome</keyword>
<evidence type="ECO:0000256" key="1">
    <source>
        <dbReference type="SAM" id="Coils"/>
    </source>
</evidence>
<dbReference type="PANTHER" id="PTHR42911:SF2">
    <property type="entry name" value="PROHIBITIN FAMILY PROTEIN"/>
    <property type="match status" value="1"/>
</dbReference>
<keyword evidence="2" id="KW-0812">Transmembrane</keyword>
<evidence type="ECO:0000313" key="4">
    <source>
        <dbReference type="EMBL" id="OMI04556.1"/>
    </source>
</evidence>
<feature type="transmembrane region" description="Helical" evidence="2">
    <location>
        <begin position="12"/>
        <end position="35"/>
    </location>
</feature>